<evidence type="ECO:0000256" key="4">
    <source>
        <dbReference type="ARBA" id="ARBA00022723"/>
    </source>
</evidence>
<dbReference type="InterPro" id="IPR017896">
    <property type="entry name" value="4Fe4S_Fe-S-bd"/>
</dbReference>
<reference evidence="9" key="1">
    <citation type="submission" date="2018-05" db="EMBL/GenBank/DDBJ databases">
        <authorList>
            <person name="Lanie J.A."/>
            <person name="Ng W.-L."/>
            <person name="Kazmierczak K.M."/>
            <person name="Andrzejewski T.M."/>
            <person name="Davidsen T.M."/>
            <person name="Wayne K.J."/>
            <person name="Tettelin H."/>
            <person name="Glass J.I."/>
            <person name="Rusch D."/>
            <person name="Podicherti R."/>
            <person name="Tsui H.-C.T."/>
            <person name="Winkler M.E."/>
        </authorList>
    </citation>
    <scope>NUCLEOTIDE SEQUENCE</scope>
</reference>
<keyword evidence="4" id="KW-0479">Metal-binding</keyword>
<dbReference type="Pfam" id="PF00037">
    <property type="entry name" value="Fer4"/>
    <property type="match status" value="1"/>
</dbReference>
<name>A0A381NI46_9ZZZZ</name>
<dbReference type="InterPro" id="IPR036136">
    <property type="entry name" value="Nit/Sulf_reduc_fer-like_dom_sf"/>
</dbReference>
<dbReference type="PANTHER" id="PTHR11493:SF47">
    <property type="entry name" value="SULFITE REDUCTASE [NADPH] SUBUNIT BETA"/>
    <property type="match status" value="1"/>
</dbReference>
<evidence type="ECO:0000259" key="8">
    <source>
        <dbReference type="PROSITE" id="PS51379"/>
    </source>
</evidence>
<dbReference type="Pfam" id="PF01077">
    <property type="entry name" value="NIR_SIR"/>
    <property type="match status" value="1"/>
</dbReference>
<gene>
    <name evidence="9" type="ORF">METZ01_LOCUS7116</name>
</gene>
<dbReference type="PROSITE" id="PS00198">
    <property type="entry name" value="4FE4S_FER_1"/>
    <property type="match status" value="1"/>
</dbReference>
<dbReference type="GO" id="GO:0016002">
    <property type="term" value="F:sulfite reductase activity"/>
    <property type="evidence" value="ECO:0007669"/>
    <property type="project" value="TreeGrafter"/>
</dbReference>
<dbReference type="Gene3D" id="3.30.413.10">
    <property type="entry name" value="Sulfite Reductase Hemoprotein, domain 1"/>
    <property type="match status" value="1"/>
</dbReference>
<evidence type="ECO:0000256" key="6">
    <source>
        <dbReference type="ARBA" id="ARBA00023004"/>
    </source>
</evidence>
<dbReference type="Gene3D" id="3.30.70.3340">
    <property type="match status" value="1"/>
</dbReference>
<dbReference type="PANTHER" id="PTHR11493">
    <property type="entry name" value="SULFITE REDUCTASE [NADPH] SUBUNIT BETA-RELATED"/>
    <property type="match status" value="1"/>
</dbReference>
<evidence type="ECO:0000256" key="5">
    <source>
        <dbReference type="ARBA" id="ARBA00023002"/>
    </source>
</evidence>
<dbReference type="GO" id="GO:0046872">
    <property type="term" value="F:metal ion binding"/>
    <property type="evidence" value="ECO:0007669"/>
    <property type="project" value="UniProtKB-KW"/>
</dbReference>
<dbReference type="SUPFAM" id="SSF55124">
    <property type="entry name" value="Nitrite/Sulfite reductase N-terminal domain-like"/>
    <property type="match status" value="1"/>
</dbReference>
<keyword evidence="7" id="KW-0411">Iron-sulfur</keyword>
<dbReference type="SUPFAM" id="SSF56014">
    <property type="entry name" value="Nitrite and sulphite reductase 4Fe-4S domain-like"/>
    <property type="match status" value="1"/>
</dbReference>
<sequence>MNAPLERTWKTIESGPHTLEGSLHPVVVKNYGKWKYHKLIKPGVMVHYGISGDALYTVRAGTPRQNTVDLVRGLCDLADQYADGYLRFTIRNSVEFMFTEESRIDPLIKDLEDMGLPVGGIANCVAPIAHTQGWLHCDIPATDASGVAKGVMDNLYDEFKTLQMPNKVRLSTSCCSINCGGQADVAIVVKHTRPPRIDHAKLSTLCELPKAVARCPVAAIRPTIVNNKRSLMVDEEKCIVCGACFGACPSMEINHPEHSQFAIWVGGKNSNARSKPQSMSLVAEGIPNNPPHWPEVNDVVGRILKAYKAGGKPWERMNEWIDRIGWKRFFEETELSFEVDMIDSYRHARTTFNQSAHVRF</sequence>
<evidence type="ECO:0000256" key="3">
    <source>
        <dbReference type="ARBA" id="ARBA00022485"/>
    </source>
</evidence>
<dbReference type="InterPro" id="IPR045854">
    <property type="entry name" value="NO2/SO3_Rdtase_4Fe4S_sf"/>
</dbReference>
<evidence type="ECO:0000256" key="1">
    <source>
        <dbReference type="ARBA" id="ARBA00001929"/>
    </source>
</evidence>
<keyword evidence="3" id="KW-0004">4Fe-4S</keyword>
<dbReference type="GO" id="GO:0018551">
    <property type="term" value="F:dissimilatory sulfite reductase (NADH) activity"/>
    <property type="evidence" value="ECO:0007669"/>
    <property type="project" value="InterPro"/>
</dbReference>
<dbReference type="GO" id="GO:0009337">
    <property type="term" value="C:sulfite reductase complex (NADPH)"/>
    <property type="evidence" value="ECO:0007669"/>
    <property type="project" value="TreeGrafter"/>
</dbReference>
<feature type="domain" description="4Fe-4S ferredoxin-type" evidence="8">
    <location>
        <begin position="229"/>
        <end position="258"/>
    </location>
</feature>
<dbReference type="InterPro" id="IPR045169">
    <property type="entry name" value="NO2/SO3_Rdtase_4Fe4S_prot"/>
</dbReference>
<keyword evidence="6" id="KW-0408">Iron</keyword>
<dbReference type="PROSITE" id="PS51379">
    <property type="entry name" value="4FE4S_FER_2"/>
    <property type="match status" value="1"/>
</dbReference>
<accession>A0A381NI46</accession>
<protein>
    <recommendedName>
        <fullName evidence="8">4Fe-4S ferredoxin-type domain-containing protein</fullName>
    </recommendedName>
</protein>
<dbReference type="GO" id="GO:0020037">
    <property type="term" value="F:heme binding"/>
    <property type="evidence" value="ECO:0007669"/>
    <property type="project" value="InterPro"/>
</dbReference>
<dbReference type="Gene3D" id="3.30.70.20">
    <property type="match status" value="1"/>
</dbReference>
<dbReference type="GO" id="GO:0051539">
    <property type="term" value="F:4 iron, 4 sulfur cluster binding"/>
    <property type="evidence" value="ECO:0007669"/>
    <property type="project" value="UniProtKB-KW"/>
</dbReference>
<dbReference type="NCBIfam" id="TIGR02066">
    <property type="entry name" value="dsrB"/>
    <property type="match status" value="1"/>
</dbReference>
<dbReference type="InterPro" id="IPR005117">
    <property type="entry name" value="NiRdtase/SiRdtase_haem-b_fer"/>
</dbReference>
<dbReference type="InterPro" id="IPR011808">
    <property type="entry name" value="DsrB"/>
</dbReference>
<dbReference type="GO" id="GO:0009055">
    <property type="term" value="F:electron transfer activity"/>
    <property type="evidence" value="ECO:0007669"/>
    <property type="project" value="InterPro"/>
</dbReference>
<dbReference type="SUPFAM" id="SSF54862">
    <property type="entry name" value="4Fe-4S ferredoxins"/>
    <property type="match status" value="1"/>
</dbReference>
<dbReference type="InterPro" id="IPR017900">
    <property type="entry name" value="4Fe4S_Fe_S_CS"/>
</dbReference>
<dbReference type="GO" id="GO:0000103">
    <property type="term" value="P:sulfate assimilation"/>
    <property type="evidence" value="ECO:0007669"/>
    <property type="project" value="TreeGrafter"/>
</dbReference>
<evidence type="ECO:0000313" key="9">
    <source>
        <dbReference type="EMBL" id="SUZ54262.1"/>
    </source>
</evidence>
<dbReference type="Pfam" id="PF03460">
    <property type="entry name" value="NIR_SIR_ferr"/>
    <property type="match status" value="1"/>
</dbReference>
<dbReference type="GO" id="GO:0050311">
    <property type="term" value="F:sulfite reductase (ferredoxin) activity"/>
    <property type="evidence" value="ECO:0007669"/>
    <property type="project" value="TreeGrafter"/>
</dbReference>
<proteinExistence type="predicted"/>
<comment type="cofactor">
    <cofactor evidence="2">
        <name>[4Fe-4S] cluster</name>
        <dbReference type="ChEBI" id="CHEBI:49883"/>
    </cofactor>
</comment>
<dbReference type="AlphaFoldDB" id="A0A381NI46"/>
<organism evidence="9">
    <name type="scientific">marine metagenome</name>
    <dbReference type="NCBI Taxonomy" id="408172"/>
    <lineage>
        <taxon>unclassified sequences</taxon>
        <taxon>metagenomes</taxon>
        <taxon>ecological metagenomes</taxon>
    </lineage>
</organism>
<evidence type="ECO:0000256" key="2">
    <source>
        <dbReference type="ARBA" id="ARBA00001966"/>
    </source>
</evidence>
<keyword evidence="5" id="KW-0560">Oxidoreductase</keyword>
<evidence type="ECO:0000256" key="7">
    <source>
        <dbReference type="ARBA" id="ARBA00023014"/>
    </source>
</evidence>
<dbReference type="EMBL" id="UINC01000377">
    <property type="protein sequence ID" value="SUZ54262.1"/>
    <property type="molecule type" value="Genomic_DNA"/>
</dbReference>
<comment type="cofactor">
    <cofactor evidence="1">
        <name>siroheme</name>
        <dbReference type="ChEBI" id="CHEBI:60052"/>
    </cofactor>
</comment>
<dbReference type="InterPro" id="IPR006067">
    <property type="entry name" value="NO2/SO3_Rdtase_4Fe4S_dom"/>
</dbReference>